<sequence>MNEFMLANFQLKWELQVSDQDLWSWLITLLYFIALILNIKFIIYLKSLNKKYDKSLYILSTNLIFVLGINKQLDLHVLFNEVVAKIINSLELGKYKLLVLLLFITIMSVCLIVLCLKLYKKRDELLRYTRMFTTGLFLLISFCVGKFTMIYAAKFNEQTYTINFTNILKALETVALIVIICALLVIKNRQDLTSHKF</sequence>
<dbReference type="Proteomes" id="UP000004947">
    <property type="component" value="Unassembled WGS sequence"/>
</dbReference>
<reference evidence="2 3" key="1">
    <citation type="journal article" date="2010" name="J. Bacteriol.">
        <title>Genome sequence of Lentisphaera araneosa HTCC2155T, the type species of the order Lentisphaerales in the phylum Lentisphaerae.</title>
        <authorList>
            <person name="Thrash J.C."/>
            <person name="Cho J.C."/>
            <person name="Vergin K.L."/>
            <person name="Morris R.M."/>
            <person name="Giovannoni S.J."/>
        </authorList>
    </citation>
    <scope>NUCLEOTIDE SEQUENCE [LARGE SCALE GENOMIC DNA]</scope>
    <source>
        <strain evidence="2 3">HTCC2155</strain>
    </source>
</reference>
<comment type="caution">
    <text evidence="2">The sequence shown here is derived from an EMBL/GenBank/DDBJ whole genome shotgun (WGS) entry which is preliminary data.</text>
</comment>
<organism evidence="2 3">
    <name type="scientific">Lentisphaera araneosa HTCC2155</name>
    <dbReference type="NCBI Taxonomy" id="313628"/>
    <lineage>
        <taxon>Bacteria</taxon>
        <taxon>Pseudomonadati</taxon>
        <taxon>Lentisphaerota</taxon>
        <taxon>Lentisphaeria</taxon>
        <taxon>Lentisphaerales</taxon>
        <taxon>Lentisphaeraceae</taxon>
        <taxon>Lentisphaera</taxon>
    </lineage>
</organism>
<feature type="transmembrane region" description="Helical" evidence="1">
    <location>
        <begin position="22"/>
        <end position="43"/>
    </location>
</feature>
<proteinExistence type="predicted"/>
<dbReference type="RefSeq" id="WP_007279608.1">
    <property type="nucleotide sequence ID" value="NZ_ABCK01000015.1"/>
</dbReference>
<evidence type="ECO:0000313" key="2">
    <source>
        <dbReference type="EMBL" id="EDM26556.1"/>
    </source>
</evidence>
<protein>
    <submittedName>
        <fullName evidence="2">Uncharacterized protein</fullName>
    </submittedName>
</protein>
<name>A6DP24_9BACT</name>
<feature type="transmembrane region" description="Helical" evidence="1">
    <location>
        <begin position="55"/>
        <end position="73"/>
    </location>
</feature>
<dbReference type="AlphaFoldDB" id="A6DP24"/>
<feature type="transmembrane region" description="Helical" evidence="1">
    <location>
        <begin position="164"/>
        <end position="186"/>
    </location>
</feature>
<evidence type="ECO:0000313" key="3">
    <source>
        <dbReference type="Proteomes" id="UP000004947"/>
    </source>
</evidence>
<evidence type="ECO:0000256" key="1">
    <source>
        <dbReference type="SAM" id="Phobius"/>
    </source>
</evidence>
<dbReference type="EMBL" id="ABCK01000015">
    <property type="protein sequence ID" value="EDM26556.1"/>
    <property type="molecule type" value="Genomic_DNA"/>
</dbReference>
<keyword evidence="3" id="KW-1185">Reference proteome</keyword>
<dbReference type="STRING" id="313628.LNTAR_02072"/>
<feature type="transmembrane region" description="Helical" evidence="1">
    <location>
        <begin position="97"/>
        <end position="119"/>
    </location>
</feature>
<keyword evidence="1" id="KW-1133">Transmembrane helix</keyword>
<keyword evidence="1" id="KW-0472">Membrane</keyword>
<keyword evidence="1" id="KW-0812">Transmembrane</keyword>
<accession>A6DP24</accession>
<feature type="transmembrane region" description="Helical" evidence="1">
    <location>
        <begin position="131"/>
        <end position="152"/>
    </location>
</feature>
<gene>
    <name evidence="2" type="ORF">LNTAR_02072</name>
</gene>